<dbReference type="Pfam" id="PF00437">
    <property type="entry name" value="T2SSE"/>
    <property type="match status" value="1"/>
</dbReference>
<dbReference type="Gene3D" id="3.40.50.300">
    <property type="entry name" value="P-loop containing nucleotide triphosphate hydrolases"/>
    <property type="match status" value="1"/>
</dbReference>
<dbReference type="GO" id="GO:0005524">
    <property type="term" value="F:ATP binding"/>
    <property type="evidence" value="ECO:0007669"/>
    <property type="project" value="UniProtKB-KW"/>
</dbReference>
<dbReference type="GO" id="GO:0016887">
    <property type="term" value="F:ATP hydrolysis activity"/>
    <property type="evidence" value="ECO:0007669"/>
    <property type="project" value="TreeGrafter"/>
</dbReference>
<dbReference type="InterPro" id="IPR027417">
    <property type="entry name" value="P-loop_NTPase"/>
</dbReference>
<dbReference type="Pfam" id="PF05157">
    <property type="entry name" value="MshEN"/>
    <property type="match status" value="1"/>
</dbReference>
<evidence type="ECO:0000256" key="1">
    <source>
        <dbReference type="ARBA" id="ARBA00006611"/>
    </source>
</evidence>
<evidence type="ECO:0000313" key="6">
    <source>
        <dbReference type="Proteomes" id="UP000315995"/>
    </source>
</evidence>
<evidence type="ECO:0000256" key="2">
    <source>
        <dbReference type="ARBA" id="ARBA00022741"/>
    </source>
</evidence>
<dbReference type="AlphaFoldDB" id="A0A4Y6PYD5"/>
<evidence type="ECO:0000259" key="4">
    <source>
        <dbReference type="PROSITE" id="PS00662"/>
    </source>
</evidence>
<name>A0A4Y6PYD5_PERCE</name>
<dbReference type="FunFam" id="3.40.50.300:FF:000398">
    <property type="entry name" value="Type IV pilus assembly ATPase PilB"/>
    <property type="match status" value="1"/>
</dbReference>
<dbReference type="SUPFAM" id="SSF160246">
    <property type="entry name" value="EspE N-terminal domain-like"/>
    <property type="match status" value="1"/>
</dbReference>
<feature type="domain" description="Bacterial type II secretion system protein E" evidence="4">
    <location>
        <begin position="420"/>
        <end position="434"/>
    </location>
</feature>
<dbReference type="RefSeq" id="WP_141199782.1">
    <property type="nucleotide sequence ID" value="NZ_CP042468.1"/>
</dbReference>
<dbReference type="SUPFAM" id="SSF52540">
    <property type="entry name" value="P-loop containing nucleoside triphosphate hydrolases"/>
    <property type="match status" value="1"/>
</dbReference>
<dbReference type="Proteomes" id="UP000315995">
    <property type="component" value="Chromosome"/>
</dbReference>
<dbReference type="PANTHER" id="PTHR30258">
    <property type="entry name" value="TYPE II SECRETION SYSTEM PROTEIN GSPE-RELATED"/>
    <property type="match status" value="1"/>
</dbReference>
<dbReference type="InterPro" id="IPR001482">
    <property type="entry name" value="T2SS/T4SS_dom"/>
</dbReference>
<accession>A0A4Y6PYD5</accession>
<sequence>MSIDQRAKNVHYSVPYLVGILADQGLLTDEQASQVRSQESTVRTRIMRERVNREGTRKASRTQVSPAEVVADFNFVAPNGKPVDHDAIAQAIANDAGVAFEKPDPLEVDMKLVANTVSQPFARHHSCIPLRRENGKIVFALDNPFDQQLIMQLREVTSEPLEIVVSPKEDIAKLIVEVYGFSSSITAAEQEVTGGVDIGNLEQLVRLKNVGEIEATDRPIINAVEYLLHYAFDQRASDIHIEPKREHTMVRLRIDGVLHNIYQFPKAIHRAFTSRMKMLARMDISERRRPQDGRIKTEREGREVELRVSSMPVAFGEKLVIRIFDPQSIIKDLSSVGMTDEETAQWREFIHRPHGMVLVTGPTGSGKTTTLYSTLKELAGPDVNITTIEDPIEMVQEDLNQVLVQKRVDITFASALRTILRQDPDIIMVGEIRDPETAQMAAQAALTGHLVFSTLHTNDTASTVTRLLDLEVEPFLLSSTLVGVMAQRLVRRICTSCKAKTTLDAEQVELLDIKLPPRSQRTLPAYYGEGCTKCRGTGYFGRTGLFEMLPVDTSIAKLISRQADAPEIRKAARANGMMSLREGAIRKLAKGETTFEEVMTVCAES</sequence>
<keyword evidence="3" id="KW-0067">ATP-binding</keyword>
<dbReference type="EMBL" id="CP041186">
    <property type="protein sequence ID" value="QDG53321.1"/>
    <property type="molecule type" value="Genomic_DNA"/>
</dbReference>
<dbReference type="OrthoDB" id="9805147at2"/>
<gene>
    <name evidence="5" type="ORF">FIV42_22010</name>
</gene>
<keyword evidence="2" id="KW-0547">Nucleotide-binding</keyword>
<dbReference type="InterPro" id="IPR007831">
    <property type="entry name" value="T2SS_GspE_N"/>
</dbReference>
<keyword evidence="6" id="KW-1185">Reference proteome</keyword>
<proteinExistence type="inferred from homology"/>
<dbReference type="GO" id="GO:0005886">
    <property type="term" value="C:plasma membrane"/>
    <property type="evidence" value="ECO:0007669"/>
    <property type="project" value="TreeGrafter"/>
</dbReference>
<evidence type="ECO:0000313" key="5">
    <source>
        <dbReference type="EMBL" id="QDG53321.1"/>
    </source>
</evidence>
<accession>A0A5B8YDX6</accession>
<dbReference type="CDD" id="cd01129">
    <property type="entry name" value="PulE-GspE-like"/>
    <property type="match status" value="1"/>
</dbReference>
<dbReference type="PANTHER" id="PTHR30258:SF13">
    <property type="entry name" value="SECRETION PATHWAY ATPASE-RELATED"/>
    <property type="match status" value="1"/>
</dbReference>
<dbReference type="SMART" id="SM00382">
    <property type="entry name" value="AAA"/>
    <property type="match status" value="1"/>
</dbReference>
<dbReference type="Gene3D" id="3.30.300.160">
    <property type="entry name" value="Type II secretion system, protein E, N-terminal domain"/>
    <property type="match status" value="1"/>
</dbReference>
<comment type="similarity">
    <text evidence="1">Belongs to the GSP E family.</text>
</comment>
<dbReference type="PROSITE" id="PS00662">
    <property type="entry name" value="T2SP_E"/>
    <property type="match status" value="1"/>
</dbReference>
<reference evidence="5 6" key="1">
    <citation type="submission" date="2019-06" db="EMBL/GenBank/DDBJ databases">
        <title>Persicimonas caeni gen. nov., sp. nov., a predatory bacterium isolated from solar saltern.</title>
        <authorList>
            <person name="Wang S."/>
        </authorList>
    </citation>
    <scope>NUCLEOTIDE SEQUENCE [LARGE SCALE GENOMIC DNA]</scope>
    <source>
        <strain evidence="5 6">YN101</strain>
    </source>
</reference>
<protein>
    <submittedName>
        <fullName evidence="5">Type II/IV secretion system protein</fullName>
    </submittedName>
</protein>
<dbReference type="InterPro" id="IPR003593">
    <property type="entry name" value="AAA+_ATPase"/>
</dbReference>
<organism evidence="5 6">
    <name type="scientific">Persicimonas caeni</name>
    <dbReference type="NCBI Taxonomy" id="2292766"/>
    <lineage>
        <taxon>Bacteria</taxon>
        <taxon>Deltaproteobacteria</taxon>
        <taxon>Bradymonadales</taxon>
        <taxon>Bradymonadaceae</taxon>
        <taxon>Persicimonas</taxon>
    </lineage>
</organism>
<dbReference type="Gene3D" id="3.30.450.90">
    <property type="match status" value="1"/>
</dbReference>
<evidence type="ECO:0000256" key="3">
    <source>
        <dbReference type="ARBA" id="ARBA00022840"/>
    </source>
</evidence>
<dbReference type="InterPro" id="IPR037257">
    <property type="entry name" value="T2SS_E_N_sf"/>
</dbReference>